<dbReference type="PROSITE" id="PS50082">
    <property type="entry name" value="WD_REPEATS_2"/>
    <property type="match status" value="3"/>
</dbReference>
<feature type="repeat" description="WD" evidence="3">
    <location>
        <begin position="533"/>
        <end position="562"/>
    </location>
</feature>
<evidence type="ECO:0000256" key="2">
    <source>
        <dbReference type="ARBA" id="ARBA00022737"/>
    </source>
</evidence>
<dbReference type="Gene3D" id="1.25.40.10">
    <property type="entry name" value="Tetratricopeptide repeat domain"/>
    <property type="match status" value="1"/>
</dbReference>
<evidence type="ECO:0000256" key="3">
    <source>
        <dbReference type="PROSITE-ProRule" id="PRU00221"/>
    </source>
</evidence>
<dbReference type="InterPro" id="IPR001680">
    <property type="entry name" value="WD40_rpt"/>
</dbReference>
<keyword evidence="2" id="KW-0677">Repeat</keyword>
<dbReference type="Pfam" id="PF00400">
    <property type="entry name" value="WD40"/>
    <property type="match status" value="4"/>
</dbReference>
<dbReference type="SUPFAM" id="SSF50978">
    <property type="entry name" value="WD40 repeat-like"/>
    <property type="match status" value="1"/>
</dbReference>
<dbReference type="InterPro" id="IPR011990">
    <property type="entry name" value="TPR-like_helical_dom_sf"/>
</dbReference>
<organism evidence="4 5">
    <name type="scientific">Caerostris darwini</name>
    <dbReference type="NCBI Taxonomy" id="1538125"/>
    <lineage>
        <taxon>Eukaryota</taxon>
        <taxon>Metazoa</taxon>
        <taxon>Ecdysozoa</taxon>
        <taxon>Arthropoda</taxon>
        <taxon>Chelicerata</taxon>
        <taxon>Arachnida</taxon>
        <taxon>Araneae</taxon>
        <taxon>Araneomorphae</taxon>
        <taxon>Entelegynae</taxon>
        <taxon>Araneoidea</taxon>
        <taxon>Araneidae</taxon>
        <taxon>Caerostris</taxon>
    </lineage>
</organism>
<dbReference type="PANTHER" id="PTHR15574">
    <property type="entry name" value="WD REPEAT DOMAIN-CONTAINING FAMILY"/>
    <property type="match status" value="1"/>
</dbReference>
<dbReference type="PANTHER" id="PTHR15574:SF40">
    <property type="entry name" value="WD AND TETRATRICOPEPTIDE REPEATS PROTEIN 1"/>
    <property type="match status" value="1"/>
</dbReference>
<dbReference type="InterPro" id="IPR036322">
    <property type="entry name" value="WD40_repeat_dom_sf"/>
</dbReference>
<dbReference type="InterPro" id="IPR015943">
    <property type="entry name" value="WD40/YVTN_repeat-like_dom_sf"/>
</dbReference>
<feature type="repeat" description="WD" evidence="3">
    <location>
        <begin position="563"/>
        <end position="595"/>
    </location>
</feature>
<protein>
    <submittedName>
        <fullName evidence="4">WD and tetratricopeptide repeats protein 1</fullName>
    </submittedName>
</protein>
<dbReference type="PROSITE" id="PS50294">
    <property type="entry name" value="WD_REPEATS_REGION"/>
    <property type="match status" value="1"/>
</dbReference>
<proteinExistence type="predicted"/>
<dbReference type="SMART" id="SM00028">
    <property type="entry name" value="TPR"/>
    <property type="match status" value="3"/>
</dbReference>
<evidence type="ECO:0000313" key="5">
    <source>
        <dbReference type="Proteomes" id="UP001054837"/>
    </source>
</evidence>
<dbReference type="Gene3D" id="2.130.10.10">
    <property type="entry name" value="YVTN repeat-like/Quinoprotein amine dehydrogenase"/>
    <property type="match status" value="2"/>
</dbReference>
<dbReference type="Proteomes" id="UP001054837">
    <property type="component" value="Unassembled WGS sequence"/>
</dbReference>
<dbReference type="InterPro" id="IPR019734">
    <property type="entry name" value="TPR_rpt"/>
</dbReference>
<feature type="non-terminal residue" evidence="4">
    <location>
        <position position="1"/>
    </location>
</feature>
<dbReference type="EMBL" id="BPLQ01006290">
    <property type="protein sequence ID" value="GIY21329.1"/>
    <property type="molecule type" value="Genomic_DNA"/>
</dbReference>
<dbReference type="GO" id="GO:0045717">
    <property type="term" value="P:negative regulation of fatty acid biosynthetic process"/>
    <property type="evidence" value="ECO:0007669"/>
    <property type="project" value="TreeGrafter"/>
</dbReference>
<sequence length="666" mass="75147">GHIGCVNCLEWSENGELLASGSDDLHIVLWDPFKYKKLYSIQSGHHGNIFSVKFLPCTKRSIVSGAADFRIRVHDIYTKETTMSCSCHGGRVKRIAVAPNLPFMFWSAAEDGIVMQFDLRTSHQCSNTCKNVLINLVNHLGRKAEAKCIAINPLQPELLAVGANDPYVRLYDRRMIRSITECYKSQPLVPSCQAWKSALFTFGETVEPLQDNLPQDCVSYFVAGHLPVKQNEFKKRHRTVTTTYVSFSPDGKELLANLGGEQIYLFDIQSKRQQMSFNMMNFFCKTRNKLCNPDNCCHSKDSVSTKRGFTNGVVNSFARAPVHKWSSSSKATSFEKLKRRANEAFEKHEYTFAISLYSNGISLYPNVACLYGNRAAAYIKRGWDGDIYAAIRDCFSAMELDPDYLKAHFRLAQCLYKLRWVKLALECLTIIRLKFPDYAKTKTFELFETEVKVACFANMDLERADTESDDDSSIFGATASSNRVNKRRTASVAKALFEISDREKAWRETAFDYEARFCGHCNTTTDIKEANFFGSNGQYIVAGSDDGSIFIWDRKTTNIVRVLRGDESIVNCLQPHPSSCLLATSGIDPVVRLWSPKAEDGSKEAREIRDSEDAAIANQRRMNADPLEIMLLNMGYRIPGVLEHLAAEDVEDTSDPERNAVQCRTS</sequence>
<gene>
    <name evidence="4" type="primary">WDTC1</name>
    <name evidence="4" type="ORF">CDAR_79321</name>
</gene>
<feature type="repeat" description="WD" evidence="3">
    <location>
        <begin position="1"/>
        <end position="31"/>
    </location>
</feature>
<dbReference type="AlphaFoldDB" id="A0AAV4RJW3"/>
<comment type="caution">
    <text evidence="4">The sequence shown here is derived from an EMBL/GenBank/DDBJ whole genome shotgun (WGS) entry which is preliminary data.</text>
</comment>
<reference evidence="4 5" key="1">
    <citation type="submission" date="2021-06" db="EMBL/GenBank/DDBJ databases">
        <title>Caerostris darwini draft genome.</title>
        <authorList>
            <person name="Kono N."/>
            <person name="Arakawa K."/>
        </authorList>
    </citation>
    <scope>NUCLEOTIDE SEQUENCE [LARGE SCALE GENOMIC DNA]</scope>
</reference>
<dbReference type="SUPFAM" id="SSF48452">
    <property type="entry name" value="TPR-like"/>
    <property type="match status" value="1"/>
</dbReference>
<keyword evidence="1 3" id="KW-0853">WD repeat</keyword>
<name>A0AAV4RJW3_9ARAC</name>
<accession>A0AAV4RJW3</accession>
<keyword evidence="5" id="KW-1185">Reference proteome</keyword>
<evidence type="ECO:0000256" key="1">
    <source>
        <dbReference type="ARBA" id="ARBA00022574"/>
    </source>
</evidence>
<dbReference type="SMART" id="SM00320">
    <property type="entry name" value="WD40"/>
    <property type="match status" value="7"/>
</dbReference>
<dbReference type="GO" id="GO:0005737">
    <property type="term" value="C:cytoplasm"/>
    <property type="evidence" value="ECO:0007669"/>
    <property type="project" value="TreeGrafter"/>
</dbReference>
<dbReference type="GO" id="GO:0080008">
    <property type="term" value="C:Cul4-RING E3 ubiquitin ligase complex"/>
    <property type="evidence" value="ECO:0007669"/>
    <property type="project" value="TreeGrafter"/>
</dbReference>
<evidence type="ECO:0000313" key="4">
    <source>
        <dbReference type="EMBL" id="GIY21329.1"/>
    </source>
</evidence>
<dbReference type="InterPro" id="IPR045151">
    <property type="entry name" value="DCAF8"/>
</dbReference>